<reference evidence="1 2" key="1">
    <citation type="submission" date="2012-08" db="EMBL/GenBank/DDBJ databases">
        <title>Oryza genome evolution.</title>
        <authorList>
            <person name="Wing R.A."/>
        </authorList>
    </citation>
    <scope>NUCLEOTIDE SEQUENCE</scope>
</reference>
<reference evidence="1" key="3">
    <citation type="submission" date="2015-04" db="UniProtKB">
        <authorList>
            <consortium name="EnsemblPlants"/>
        </authorList>
    </citation>
    <scope>IDENTIFICATION</scope>
</reference>
<evidence type="ECO:0000313" key="1">
    <source>
        <dbReference type="EnsemblPlants" id="LPERR11G09310.1"/>
    </source>
</evidence>
<dbReference type="HOGENOM" id="CLU_2870829_0_0_1"/>
<organism evidence="1 2">
    <name type="scientific">Leersia perrieri</name>
    <dbReference type="NCBI Taxonomy" id="77586"/>
    <lineage>
        <taxon>Eukaryota</taxon>
        <taxon>Viridiplantae</taxon>
        <taxon>Streptophyta</taxon>
        <taxon>Embryophyta</taxon>
        <taxon>Tracheophyta</taxon>
        <taxon>Spermatophyta</taxon>
        <taxon>Magnoliopsida</taxon>
        <taxon>Liliopsida</taxon>
        <taxon>Poales</taxon>
        <taxon>Poaceae</taxon>
        <taxon>BOP clade</taxon>
        <taxon>Oryzoideae</taxon>
        <taxon>Oryzeae</taxon>
        <taxon>Oryzinae</taxon>
        <taxon>Leersia</taxon>
    </lineage>
</organism>
<evidence type="ECO:0000313" key="2">
    <source>
        <dbReference type="Proteomes" id="UP000032180"/>
    </source>
</evidence>
<dbReference type="EnsemblPlants" id="LPERR11G09310.1">
    <property type="protein sequence ID" value="LPERR11G09310.1"/>
    <property type="gene ID" value="LPERR11G09310"/>
</dbReference>
<reference evidence="2" key="2">
    <citation type="submission" date="2013-12" db="EMBL/GenBank/DDBJ databases">
        <authorList>
            <person name="Yu Y."/>
            <person name="Lee S."/>
            <person name="de Baynast K."/>
            <person name="Wissotski M."/>
            <person name="Liu L."/>
            <person name="Talag J."/>
            <person name="Goicoechea J."/>
            <person name="Angelova A."/>
            <person name="Jetty R."/>
            <person name="Kudrna D."/>
            <person name="Golser W."/>
            <person name="Rivera L."/>
            <person name="Zhang J."/>
            <person name="Wing R."/>
        </authorList>
    </citation>
    <scope>NUCLEOTIDE SEQUENCE</scope>
</reference>
<dbReference type="AlphaFoldDB" id="A0A0D9XRJ1"/>
<name>A0A0D9XRJ1_9ORYZ</name>
<dbReference type="Proteomes" id="UP000032180">
    <property type="component" value="Chromosome 11"/>
</dbReference>
<dbReference type="Gramene" id="LPERR11G09310.1">
    <property type="protein sequence ID" value="LPERR11G09310.1"/>
    <property type="gene ID" value="LPERR11G09310"/>
</dbReference>
<proteinExistence type="predicted"/>
<sequence length="64" mass="6748">MNPPVAASCPVPDIPPMDSVCTSPYIQICALFGWLGCADNAGSQPASQPNRLLVLMKQRKGAGY</sequence>
<keyword evidence="2" id="KW-1185">Reference proteome</keyword>
<accession>A0A0D9XRJ1</accession>
<protein>
    <submittedName>
        <fullName evidence="1">Uncharacterized protein</fullName>
    </submittedName>
</protein>